<dbReference type="GO" id="GO:0016020">
    <property type="term" value="C:membrane"/>
    <property type="evidence" value="ECO:0007669"/>
    <property type="project" value="TreeGrafter"/>
</dbReference>
<dbReference type="GO" id="GO:0060271">
    <property type="term" value="P:cilium assembly"/>
    <property type="evidence" value="ECO:0007669"/>
    <property type="project" value="TreeGrafter"/>
</dbReference>
<organism evidence="6 7">
    <name type="scientific">Ditylenchus destructor</name>
    <dbReference type="NCBI Taxonomy" id="166010"/>
    <lineage>
        <taxon>Eukaryota</taxon>
        <taxon>Metazoa</taxon>
        <taxon>Ecdysozoa</taxon>
        <taxon>Nematoda</taxon>
        <taxon>Chromadorea</taxon>
        <taxon>Rhabditida</taxon>
        <taxon>Tylenchina</taxon>
        <taxon>Tylenchomorpha</taxon>
        <taxon>Sphaerularioidea</taxon>
        <taxon>Anguinidae</taxon>
        <taxon>Anguininae</taxon>
        <taxon>Ditylenchus</taxon>
    </lineage>
</organism>
<keyword evidence="1" id="KW-0175">Coiled coil</keyword>
<dbReference type="EMBL" id="JAKKPZ010000002">
    <property type="protein sequence ID" value="KAI1725337.1"/>
    <property type="molecule type" value="Genomic_DNA"/>
</dbReference>
<protein>
    <submittedName>
        <fullName evidence="6">Bardet-Biedl syndrome 7 protein</fullName>
    </submittedName>
</protein>
<feature type="domain" description="BBS7 helical hairpin" evidence="2">
    <location>
        <begin position="631"/>
        <end position="744"/>
    </location>
</feature>
<dbReference type="GO" id="GO:0005930">
    <property type="term" value="C:axoneme"/>
    <property type="evidence" value="ECO:0007669"/>
    <property type="project" value="TreeGrafter"/>
</dbReference>
<evidence type="ECO:0000259" key="2">
    <source>
        <dbReference type="Pfam" id="PF23349"/>
    </source>
</evidence>
<dbReference type="GO" id="GO:0036064">
    <property type="term" value="C:ciliary basal body"/>
    <property type="evidence" value="ECO:0007669"/>
    <property type="project" value="TreeGrafter"/>
</dbReference>
<dbReference type="Pfam" id="PF23360">
    <property type="entry name" value="BBS7_GAE"/>
    <property type="match status" value="1"/>
</dbReference>
<evidence type="ECO:0000259" key="5">
    <source>
        <dbReference type="Pfam" id="PF23743"/>
    </source>
</evidence>
<name>A0AAD4NDI1_9BILA</name>
<proteinExistence type="predicted"/>
<dbReference type="InterPro" id="IPR056332">
    <property type="entry name" value="Beta-prop_BBS7"/>
</dbReference>
<feature type="domain" description="BBS7 GAE" evidence="3">
    <location>
        <begin position="407"/>
        <end position="515"/>
    </location>
</feature>
<comment type="caution">
    <text evidence="6">The sequence shown here is derived from an EMBL/GenBank/DDBJ whole genome shotgun (WGS) entry which is preliminary data.</text>
</comment>
<evidence type="ECO:0000259" key="4">
    <source>
        <dbReference type="Pfam" id="PF23361"/>
    </source>
</evidence>
<feature type="domain" description="BBS7 beta-propeller" evidence="5">
    <location>
        <begin position="42"/>
        <end position="337"/>
    </location>
</feature>
<dbReference type="Pfam" id="PF23349">
    <property type="entry name" value="BBS7_hp"/>
    <property type="match status" value="1"/>
</dbReference>
<dbReference type="Pfam" id="PF23743">
    <property type="entry name" value="Beta-prop_BBS7"/>
    <property type="match status" value="1"/>
</dbReference>
<evidence type="ECO:0000313" key="7">
    <source>
        <dbReference type="Proteomes" id="UP001201812"/>
    </source>
</evidence>
<reference evidence="6" key="1">
    <citation type="submission" date="2022-01" db="EMBL/GenBank/DDBJ databases">
        <title>Genome Sequence Resource for Two Populations of Ditylenchus destructor, the Migratory Endoparasitic Phytonematode.</title>
        <authorList>
            <person name="Zhang H."/>
            <person name="Lin R."/>
            <person name="Xie B."/>
        </authorList>
    </citation>
    <scope>NUCLEOTIDE SEQUENCE</scope>
    <source>
        <strain evidence="6">BazhouSP</strain>
    </source>
</reference>
<dbReference type="Proteomes" id="UP001201812">
    <property type="component" value="Unassembled WGS sequence"/>
</dbReference>
<accession>A0AAD4NDI1</accession>
<evidence type="ECO:0000259" key="3">
    <source>
        <dbReference type="Pfam" id="PF23360"/>
    </source>
</evidence>
<dbReference type="InterPro" id="IPR056333">
    <property type="entry name" value="BBS7_pf_dom"/>
</dbReference>
<dbReference type="GO" id="GO:0008104">
    <property type="term" value="P:intracellular protein localization"/>
    <property type="evidence" value="ECO:0007669"/>
    <property type="project" value="TreeGrafter"/>
</dbReference>
<dbReference type="InterPro" id="IPR036322">
    <property type="entry name" value="WD40_repeat_dom_sf"/>
</dbReference>
<dbReference type="PANTHER" id="PTHR16074">
    <property type="entry name" value="BARDET-BIEDL SYNDROME 7 PROTEIN"/>
    <property type="match status" value="1"/>
</dbReference>
<gene>
    <name evidence="6" type="ORF">DdX_01993</name>
</gene>
<dbReference type="Pfam" id="PF23361">
    <property type="entry name" value="BBS7_pf"/>
    <property type="match status" value="1"/>
</dbReference>
<feature type="coiled-coil region" evidence="1">
    <location>
        <begin position="360"/>
        <end position="387"/>
    </location>
</feature>
<dbReference type="GO" id="GO:0034464">
    <property type="term" value="C:BBSome"/>
    <property type="evidence" value="ECO:0007669"/>
    <property type="project" value="TreeGrafter"/>
</dbReference>
<dbReference type="InterPro" id="IPR056334">
    <property type="entry name" value="BBS7_GAE_dom"/>
</dbReference>
<keyword evidence="7" id="KW-1185">Reference proteome</keyword>
<sequence length="748" mass="84043">MNVVFNRVDYAQVGTTSSGQCLRIMKDESSSSQTEGKKSKKSRSSCDKVVVGGQNGILLCLERKNGDTNIVYKTPPGPAINCIRLGGALQTQQDKAFVATHTEVRGFSRKGKQFLVFESNMTEGISSMYIYGVDMFLCGTTTFYHFHDCVEKSSYICPDQINDVLCLPITEGGWVGRGITPVLACGDKTIKVLEGSRLAYEVCIEEIPNILKLFMNDGGFNKQKVLYGTKNGHIGLVDLSTSNGELCFEMETKSFAAVTAIDCHRILDSSGTPDVIIAKEDGLIEIYAVDENDLLNFRQLYQCDESVTGMECGKISNEHYSEIVICTYTGWVFALTTDPSVYGEQAIGQNTSQLENAKQTPQLEVKVLQLKKELDELEAKVREERDRFLEGGKNQQRDESFALTNVPPFIVNDKFVLRKELACYTLSIELAIPIDYVLLQSDVRVDLMDVERNSAVVSVTQSEPGSGNALLAVYRCQADTTRMEMRIRSIEGQFGTLKIYIVPRLLPITCQMRTYPIKPLALHERVHVFDGSRPLNTLTLTGTFSMAEAHSWLVLCVSQIPERIQSQDESITFNFRSTFNGGTMLQATYGKGKAAYRSDNLSTIVILRDVISKIVTMRQLKVHISCDTNNDSVPHTLQLIHPKMQYQTDLIKKLELAKGLKELEATFDDISYLSPEVKETLRDYDRLHTDVTNKSIYFDRVLGIITDLYIDKYKIMGQNVKHRATELLTLLHEDYSLEKLIEFFNTKP</sequence>
<feature type="domain" description="BBS7 platform" evidence="4">
    <location>
        <begin position="523"/>
        <end position="627"/>
    </location>
</feature>
<dbReference type="AlphaFoldDB" id="A0AAD4NDI1"/>
<dbReference type="InterPro" id="IPR056335">
    <property type="entry name" value="BBS7_hairpin"/>
</dbReference>
<dbReference type="PANTHER" id="PTHR16074:SF4">
    <property type="entry name" value="BARDET-BIEDL SYNDROME 7 PROTEIN"/>
    <property type="match status" value="1"/>
</dbReference>
<dbReference type="SUPFAM" id="SSF50978">
    <property type="entry name" value="WD40 repeat-like"/>
    <property type="match status" value="1"/>
</dbReference>
<evidence type="ECO:0000313" key="6">
    <source>
        <dbReference type="EMBL" id="KAI1725337.1"/>
    </source>
</evidence>
<evidence type="ECO:0000256" key="1">
    <source>
        <dbReference type="SAM" id="Coils"/>
    </source>
</evidence>
<dbReference type="GO" id="GO:0043005">
    <property type="term" value="C:neuron projection"/>
    <property type="evidence" value="ECO:0007669"/>
    <property type="project" value="TreeGrafter"/>
</dbReference>